<evidence type="ECO:0000256" key="1">
    <source>
        <dbReference type="ARBA" id="ARBA00022884"/>
    </source>
</evidence>
<feature type="domain" description="HTH La-type RNA-binding" evidence="4">
    <location>
        <begin position="348"/>
        <end position="437"/>
    </location>
</feature>
<feature type="compositionally biased region" description="Basic residues" evidence="3">
    <location>
        <begin position="132"/>
        <end position="142"/>
    </location>
</feature>
<dbReference type="InterPro" id="IPR036388">
    <property type="entry name" value="WH-like_DNA-bd_sf"/>
</dbReference>
<reference evidence="5 6" key="1">
    <citation type="journal article" date="2021" name="Hortic Res">
        <title>Chromosome-scale assembly of the Dendrobium chrysotoxum genome enhances the understanding of orchid evolution.</title>
        <authorList>
            <person name="Zhang Y."/>
            <person name="Zhang G.Q."/>
            <person name="Zhang D."/>
            <person name="Liu X.D."/>
            <person name="Xu X.Y."/>
            <person name="Sun W.H."/>
            <person name="Yu X."/>
            <person name="Zhu X."/>
            <person name="Wang Z.W."/>
            <person name="Zhao X."/>
            <person name="Zhong W.Y."/>
            <person name="Chen H."/>
            <person name="Yin W.L."/>
            <person name="Huang T."/>
            <person name="Niu S.C."/>
            <person name="Liu Z.J."/>
        </authorList>
    </citation>
    <scope>NUCLEOTIDE SEQUENCE [LARGE SCALE GENOMIC DNA]</scope>
    <source>
        <strain evidence="5">Lindl</strain>
    </source>
</reference>
<dbReference type="InterPro" id="IPR036390">
    <property type="entry name" value="WH_DNA-bd_sf"/>
</dbReference>
<organism evidence="5 6">
    <name type="scientific">Dendrobium chrysotoxum</name>
    <name type="common">Orchid</name>
    <dbReference type="NCBI Taxonomy" id="161865"/>
    <lineage>
        <taxon>Eukaryota</taxon>
        <taxon>Viridiplantae</taxon>
        <taxon>Streptophyta</taxon>
        <taxon>Embryophyta</taxon>
        <taxon>Tracheophyta</taxon>
        <taxon>Spermatophyta</taxon>
        <taxon>Magnoliopsida</taxon>
        <taxon>Liliopsida</taxon>
        <taxon>Asparagales</taxon>
        <taxon>Orchidaceae</taxon>
        <taxon>Epidendroideae</taxon>
        <taxon>Malaxideae</taxon>
        <taxon>Dendrobiinae</taxon>
        <taxon>Dendrobium</taxon>
    </lineage>
</organism>
<dbReference type="PANTHER" id="PTHR22792:SF101">
    <property type="entry name" value="LA-RELATED PROTEIN 1A"/>
    <property type="match status" value="1"/>
</dbReference>
<evidence type="ECO:0000313" key="6">
    <source>
        <dbReference type="Proteomes" id="UP000775213"/>
    </source>
</evidence>
<keyword evidence="6" id="KW-1185">Reference proteome</keyword>
<dbReference type="InterPro" id="IPR045180">
    <property type="entry name" value="La_dom_prot"/>
</dbReference>
<protein>
    <recommendedName>
        <fullName evidence="4">HTH La-type RNA-binding domain-containing protein</fullName>
    </recommendedName>
</protein>
<dbReference type="CDD" id="cd07323">
    <property type="entry name" value="LAM"/>
    <property type="match status" value="1"/>
</dbReference>
<proteinExistence type="predicted"/>
<gene>
    <name evidence="5" type="ORF">IEQ34_016734</name>
</gene>
<feature type="region of interest" description="Disordered" evidence="3">
    <location>
        <begin position="1"/>
        <end position="160"/>
    </location>
</feature>
<evidence type="ECO:0000256" key="3">
    <source>
        <dbReference type="SAM" id="MobiDB-lite"/>
    </source>
</evidence>
<evidence type="ECO:0000313" key="5">
    <source>
        <dbReference type="EMBL" id="KAH0454810.1"/>
    </source>
</evidence>
<dbReference type="InterPro" id="IPR006630">
    <property type="entry name" value="La_HTH"/>
</dbReference>
<dbReference type="Gene3D" id="1.10.10.10">
    <property type="entry name" value="Winged helix-like DNA-binding domain superfamily/Winged helix DNA-binding domain"/>
    <property type="match status" value="1"/>
</dbReference>
<dbReference type="Pfam" id="PF21071">
    <property type="entry name" value="LARP1_HEAT"/>
    <property type="match status" value="1"/>
</dbReference>
<feature type="compositionally biased region" description="Low complexity" evidence="3">
    <location>
        <begin position="34"/>
        <end position="44"/>
    </location>
</feature>
<dbReference type="SMART" id="SM00715">
    <property type="entry name" value="LA"/>
    <property type="match status" value="1"/>
</dbReference>
<feature type="compositionally biased region" description="Basic and acidic residues" evidence="3">
    <location>
        <begin position="446"/>
        <end position="459"/>
    </location>
</feature>
<dbReference type="Pfam" id="PF05383">
    <property type="entry name" value="La"/>
    <property type="match status" value="1"/>
</dbReference>
<dbReference type="PANTHER" id="PTHR22792">
    <property type="entry name" value="LUPUS LA PROTEIN-RELATED"/>
    <property type="match status" value="1"/>
</dbReference>
<comment type="caution">
    <text evidence="5">The sequence shown here is derived from an EMBL/GenBank/DDBJ whole genome shotgun (WGS) entry which is preliminary data.</text>
</comment>
<name>A0AAV7GF22_DENCH</name>
<dbReference type="AlphaFoldDB" id="A0AAV7GF22"/>
<feature type="compositionally biased region" description="Polar residues" evidence="3">
    <location>
        <begin position="724"/>
        <end position="735"/>
    </location>
</feature>
<accession>A0AAV7GF22</accession>
<sequence length="1000" mass="111578">MEGGDASDDTSFPVGAEEGVVSGKEERKKGKGGSKSAWKKPASSTLVSPVAGEARKSESQLIGADAWPALGDSKPHGAVEAGGGLATPPQVAATNAGPVPRSGPPAPPAPHMQGSAGQRRSDGFGNSNPSNRHPHVRHHNAVPRRNGPANGPTSFPGPFPLPQQLVPPMSYPIVPPPSLIVPEHAYQAFPPPFPSEHRIVNSRVDVSVPPFALNSQVGGIENNRNFQVPPRRDFNSWRPQNASNVYRPNNGQEPTNRFNQAWRTQRPFSPRDNMNMPQGIGPRTFVRPVSAYFGPSSGFIGGPGYHGAPQPLCFYPAGPLDFSRGPHLISLIPPPPPPPPAAAVTFLPPEEQTLRANILKQIEYYFSDENLQHDTFLLGLLDEQGWVSISRIADFKRLKKMTTSIPLILDSLRSSNIIEVQDEKIRRTDWLKWILRSKSQSGDSRPLVDDNLKNNDHGGDMVNEGSSSKRNSNEEYNFLLSVNGHSEEKVNDKSFVSDTVEVQTTFDPIQCIDATIDGTTFPLGKKNLISTDSWQISSPSNGASFEFEDEKEVAEECHMSNLRSSSTSFVHPSSNFSGDQSTFWLDEEMELEHKAIQKDHHSLQKRIDDEEDEPDVNDQDVQRLIIVTQVKDIRIDKDEIAGLTKADPISNEHATTINDGLYFYEQGMQSTGLTNNSRPDIREGESRCSNMGQSSQISKPNANIAGNNGLEEGGHANSRRRQNKGSNKSHPSQKQRLFPGNYKLYGNGRNRHGIVSESPPSSSIGFFFGSTPPENSGLLQSKLSGSPHGNLAGISSPVGSTPKSFPQFAHPSHKLLEENGFKHQQYHKFYKRCLNERKKLGIGFSEEMNSLYRFWSYFLRDRFHEKMYNEFRKLALEDAAAKYYYGLECLFRFYSYGLEKQFREDLYVDFERLTLEFYHKGNLYGLEKYWAFHRYRDQNKPLKMYSELDRLLREEYRTLEDFKAKDKAEKLVVNKETCGSCSTAVEDCSSSENCKGPELC</sequence>
<dbReference type="SUPFAM" id="SSF46785">
    <property type="entry name" value="Winged helix' DNA-binding domain"/>
    <property type="match status" value="1"/>
</dbReference>
<feature type="compositionally biased region" description="Polar residues" evidence="3">
    <location>
        <begin position="687"/>
        <end position="706"/>
    </location>
</feature>
<dbReference type="GO" id="GO:0048255">
    <property type="term" value="P:mRNA stabilization"/>
    <property type="evidence" value="ECO:0007669"/>
    <property type="project" value="InterPro"/>
</dbReference>
<dbReference type="Proteomes" id="UP000775213">
    <property type="component" value="Unassembled WGS sequence"/>
</dbReference>
<evidence type="ECO:0000259" key="4">
    <source>
        <dbReference type="PROSITE" id="PS50961"/>
    </source>
</evidence>
<evidence type="ECO:0000256" key="2">
    <source>
        <dbReference type="PROSITE-ProRule" id="PRU00332"/>
    </source>
</evidence>
<dbReference type="SMART" id="SM00684">
    <property type="entry name" value="DM15"/>
    <property type="match status" value="3"/>
</dbReference>
<keyword evidence="1 2" id="KW-0694">RNA-binding</keyword>
<feature type="compositionally biased region" description="Pro residues" evidence="3">
    <location>
        <begin position="101"/>
        <end position="110"/>
    </location>
</feature>
<dbReference type="InterPro" id="IPR006607">
    <property type="entry name" value="DM15"/>
</dbReference>
<feature type="region of interest" description="Disordered" evidence="3">
    <location>
        <begin position="440"/>
        <end position="471"/>
    </location>
</feature>
<dbReference type="EMBL" id="JAGFBR010000015">
    <property type="protein sequence ID" value="KAH0454810.1"/>
    <property type="molecule type" value="Genomic_DNA"/>
</dbReference>
<feature type="region of interest" description="Disordered" evidence="3">
    <location>
        <begin position="670"/>
        <end position="741"/>
    </location>
</feature>
<dbReference type="PROSITE" id="PS50961">
    <property type="entry name" value="HTH_LA"/>
    <property type="match status" value="1"/>
</dbReference>
<dbReference type="GO" id="GO:0000339">
    <property type="term" value="F:RNA cap binding"/>
    <property type="evidence" value="ECO:0007669"/>
    <property type="project" value="InterPro"/>
</dbReference>